<evidence type="ECO:0000313" key="2">
    <source>
        <dbReference type="EnsemblPlants" id="PNT74130"/>
    </source>
</evidence>
<sequence length="51" mass="5583">MHLRVARIGIELDGDSCDAGRKRAVHASCLSEIGCKGTSTAFYGDWLEISW</sequence>
<keyword evidence="3" id="KW-1185">Reference proteome</keyword>
<evidence type="ECO:0000313" key="3">
    <source>
        <dbReference type="Proteomes" id="UP000008810"/>
    </source>
</evidence>
<accession>A0A2K2DIM9</accession>
<reference evidence="1" key="2">
    <citation type="submission" date="2017-06" db="EMBL/GenBank/DDBJ databases">
        <title>WGS assembly of Brachypodium distachyon.</title>
        <authorList>
            <consortium name="The International Brachypodium Initiative"/>
            <person name="Lucas S."/>
            <person name="Harmon-Smith M."/>
            <person name="Lail K."/>
            <person name="Tice H."/>
            <person name="Grimwood J."/>
            <person name="Bruce D."/>
            <person name="Barry K."/>
            <person name="Shu S."/>
            <person name="Lindquist E."/>
            <person name="Wang M."/>
            <person name="Pitluck S."/>
            <person name="Vogel J.P."/>
            <person name="Garvin D.F."/>
            <person name="Mockler T.C."/>
            <person name="Schmutz J."/>
            <person name="Rokhsar D."/>
            <person name="Bevan M.W."/>
        </authorList>
    </citation>
    <scope>NUCLEOTIDE SEQUENCE</scope>
    <source>
        <strain evidence="1">Bd21</strain>
    </source>
</reference>
<dbReference type="EMBL" id="CM000880">
    <property type="protein sequence ID" value="PNT74130.1"/>
    <property type="molecule type" value="Genomic_DNA"/>
</dbReference>
<gene>
    <name evidence="1" type="ORF">BRADI_1g08415v3</name>
</gene>
<organism evidence="1">
    <name type="scientific">Brachypodium distachyon</name>
    <name type="common">Purple false brome</name>
    <name type="synonym">Trachynia distachya</name>
    <dbReference type="NCBI Taxonomy" id="15368"/>
    <lineage>
        <taxon>Eukaryota</taxon>
        <taxon>Viridiplantae</taxon>
        <taxon>Streptophyta</taxon>
        <taxon>Embryophyta</taxon>
        <taxon>Tracheophyta</taxon>
        <taxon>Spermatophyta</taxon>
        <taxon>Magnoliopsida</taxon>
        <taxon>Liliopsida</taxon>
        <taxon>Poales</taxon>
        <taxon>Poaceae</taxon>
        <taxon>BOP clade</taxon>
        <taxon>Pooideae</taxon>
        <taxon>Stipodae</taxon>
        <taxon>Brachypodieae</taxon>
        <taxon>Brachypodium</taxon>
    </lineage>
</organism>
<dbReference type="Gramene" id="PNT74130">
    <property type="protein sequence ID" value="PNT74130"/>
    <property type="gene ID" value="BRADI_1g08415v3"/>
</dbReference>
<reference evidence="2" key="3">
    <citation type="submission" date="2018-08" db="UniProtKB">
        <authorList>
            <consortium name="EnsemblPlants"/>
        </authorList>
    </citation>
    <scope>IDENTIFICATION</scope>
    <source>
        <strain evidence="2">cv. Bd21</strain>
    </source>
</reference>
<evidence type="ECO:0000313" key="1">
    <source>
        <dbReference type="EMBL" id="PNT74130.1"/>
    </source>
</evidence>
<dbReference type="AlphaFoldDB" id="A0A2K2DIM9"/>
<dbReference type="EnsemblPlants" id="PNT74130">
    <property type="protein sequence ID" value="PNT74130"/>
    <property type="gene ID" value="BRADI_1g08415v3"/>
</dbReference>
<reference evidence="1 2" key="1">
    <citation type="journal article" date="2010" name="Nature">
        <title>Genome sequencing and analysis of the model grass Brachypodium distachyon.</title>
        <authorList>
            <consortium name="International Brachypodium Initiative"/>
        </authorList>
    </citation>
    <scope>NUCLEOTIDE SEQUENCE [LARGE SCALE GENOMIC DNA]</scope>
    <source>
        <strain evidence="1 2">Bd21</strain>
    </source>
</reference>
<dbReference type="Proteomes" id="UP000008810">
    <property type="component" value="Chromosome 1"/>
</dbReference>
<protein>
    <submittedName>
        <fullName evidence="1 2">Uncharacterized protein</fullName>
    </submittedName>
</protein>
<proteinExistence type="predicted"/>
<name>A0A2K2DIM9_BRADI</name>
<dbReference type="InParanoid" id="A0A2K2DIM9"/>